<dbReference type="InterPro" id="IPR011991">
    <property type="entry name" value="ArsR-like_HTH"/>
</dbReference>
<sequence length="97" mass="10920">MTEDQITLVFKALAHTERRRILASLLQKPGQTLFDLCVAPDQPGGARHLSRQTVSQHLDALERAGLLEISWQGRTKIHRFEPGPLREAVQQALVPFL</sequence>
<evidence type="ECO:0000313" key="3">
    <source>
        <dbReference type="Proteomes" id="UP001596403"/>
    </source>
</evidence>
<dbReference type="PROSITE" id="PS50987">
    <property type="entry name" value="HTH_ARSR_2"/>
    <property type="match status" value="1"/>
</dbReference>
<dbReference type="InterPro" id="IPR036388">
    <property type="entry name" value="WH-like_DNA-bd_sf"/>
</dbReference>
<protein>
    <submittedName>
        <fullName evidence="2">ArsR/SmtB family transcription factor</fullName>
    </submittedName>
</protein>
<dbReference type="SUPFAM" id="SSF46785">
    <property type="entry name" value="Winged helix' DNA-binding domain"/>
    <property type="match status" value="1"/>
</dbReference>
<dbReference type="SMART" id="SM00418">
    <property type="entry name" value="HTH_ARSR"/>
    <property type="match status" value="1"/>
</dbReference>
<evidence type="ECO:0000259" key="1">
    <source>
        <dbReference type="PROSITE" id="PS50987"/>
    </source>
</evidence>
<reference evidence="3" key="1">
    <citation type="journal article" date="2019" name="Int. J. Syst. Evol. Microbiol.">
        <title>The Global Catalogue of Microorganisms (GCM) 10K type strain sequencing project: providing services to taxonomists for standard genome sequencing and annotation.</title>
        <authorList>
            <consortium name="The Broad Institute Genomics Platform"/>
            <consortium name="The Broad Institute Genome Sequencing Center for Infectious Disease"/>
            <person name="Wu L."/>
            <person name="Ma J."/>
        </authorList>
    </citation>
    <scope>NUCLEOTIDE SEQUENCE [LARGE SCALE GENOMIC DNA]</scope>
    <source>
        <strain evidence="3">NBRC 111368</strain>
    </source>
</reference>
<organism evidence="2 3">
    <name type="scientific">Sulfitobacter profundi</name>
    <dbReference type="NCBI Taxonomy" id="2679961"/>
    <lineage>
        <taxon>Bacteria</taxon>
        <taxon>Pseudomonadati</taxon>
        <taxon>Pseudomonadota</taxon>
        <taxon>Alphaproteobacteria</taxon>
        <taxon>Rhodobacterales</taxon>
        <taxon>Roseobacteraceae</taxon>
        <taxon>Sulfitobacter</taxon>
    </lineage>
</organism>
<comment type="caution">
    <text evidence="2">The sequence shown here is derived from an EMBL/GenBank/DDBJ whole genome shotgun (WGS) entry which is preliminary data.</text>
</comment>
<dbReference type="InterPro" id="IPR001845">
    <property type="entry name" value="HTH_ArsR_DNA-bd_dom"/>
</dbReference>
<name>A0ABW1Z2Z7_9RHOB</name>
<dbReference type="RefSeq" id="WP_120352474.1">
    <property type="nucleotide sequence ID" value="NZ_JBHSWA010000003.1"/>
</dbReference>
<gene>
    <name evidence="2" type="ORF">ACFQAU_19145</name>
</gene>
<dbReference type="CDD" id="cd00090">
    <property type="entry name" value="HTH_ARSR"/>
    <property type="match status" value="1"/>
</dbReference>
<dbReference type="Proteomes" id="UP001596403">
    <property type="component" value="Unassembled WGS sequence"/>
</dbReference>
<accession>A0ABW1Z2Z7</accession>
<keyword evidence="3" id="KW-1185">Reference proteome</keyword>
<dbReference type="InterPro" id="IPR036390">
    <property type="entry name" value="WH_DNA-bd_sf"/>
</dbReference>
<evidence type="ECO:0000313" key="2">
    <source>
        <dbReference type="EMBL" id="MFC6643509.1"/>
    </source>
</evidence>
<feature type="domain" description="HTH arsR-type" evidence="1">
    <location>
        <begin position="1"/>
        <end position="97"/>
    </location>
</feature>
<proteinExistence type="predicted"/>
<dbReference type="EMBL" id="JBHSWA010000003">
    <property type="protein sequence ID" value="MFC6643509.1"/>
    <property type="molecule type" value="Genomic_DNA"/>
</dbReference>
<dbReference type="Pfam" id="PF12840">
    <property type="entry name" value="HTH_20"/>
    <property type="match status" value="1"/>
</dbReference>
<dbReference type="Gene3D" id="1.10.10.10">
    <property type="entry name" value="Winged helix-like DNA-binding domain superfamily/Winged helix DNA-binding domain"/>
    <property type="match status" value="1"/>
</dbReference>